<accession>A0A3N4JDX4</accession>
<dbReference type="Proteomes" id="UP000276215">
    <property type="component" value="Unassembled WGS sequence"/>
</dbReference>
<keyword evidence="2" id="KW-0472">Membrane</keyword>
<evidence type="ECO:0000256" key="1">
    <source>
        <dbReference type="SAM" id="MobiDB-lite"/>
    </source>
</evidence>
<protein>
    <submittedName>
        <fullName evidence="3">Uncharacterized protein</fullName>
    </submittedName>
</protein>
<evidence type="ECO:0000256" key="2">
    <source>
        <dbReference type="SAM" id="Phobius"/>
    </source>
</evidence>
<keyword evidence="2" id="KW-1133">Transmembrane helix</keyword>
<evidence type="ECO:0000313" key="4">
    <source>
        <dbReference type="Proteomes" id="UP000276215"/>
    </source>
</evidence>
<keyword evidence="4" id="KW-1185">Reference proteome</keyword>
<feature type="region of interest" description="Disordered" evidence="1">
    <location>
        <begin position="1"/>
        <end position="39"/>
    </location>
</feature>
<keyword evidence="2" id="KW-0812">Transmembrane</keyword>
<proteinExistence type="predicted"/>
<reference evidence="3 4" key="1">
    <citation type="journal article" date="2018" name="Nat. Ecol. Evol.">
        <title>Pezizomycetes genomes reveal the molecular basis of ectomycorrhizal truffle lifestyle.</title>
        <authorList>
            <person name="Murat C."/>
            <person name="Payen T."/>
            <person name="Noel B."/>
            <person name="Kuo A."/>
            <person name="Morin E."/>
            <person name="Chen J."/>
            <person name="Kohler A."/>
            <person name="Krizsan K."/>
            <person name="Balestrini R."/>
            <person name="Da Silva C."/>
            <person name="Montanini B."/>
            <person name="Hainaut M."/>
            <person name="Levati E."/>
            <person name="Barry K.W."/>
            <person name="Belfiori B."/>
            <person name="Cichocki N."/>
            <person name="Clum A."/>
            <person name="Dockter R.B."/>
            <person name="Fauchery L."/>
            <person name="Guy J."/>
            <person name="Iotti M."/>
            <person name="Le Tacon F."/>
            <person name="Lindquist E.A."/>
            <person name="Lipzen A."/>
            <person name="Malagnac F."/>
            <person name="Mello A."/>
            <person name="Molinier V."/>
            <person name="Miyauchi S."/>
            <person name="Poulain J."/>
            <person name="Riccioni C."/>
            <person name="Rubini A."/>
            <person name="Sitrit Y."/>
            <person name="Splivallo R."/>
            <person name="Traeger S."/>
            <person name="Wang M."/>
            <person name="Zifcakova L."/>
            <person name="Wipf D."/>
            <person name="Zambonelli A."/>
            <person name="Paolocci F."/>
            <person name="Nowrousian M."/>
            <person name="Ottonello S."/>
            <person name="Baldrian P."/>
            <person name="Spatafora J.W."/>
            <person name="Henrissat B."/>
            <person name="Nagy L.G."/>
            <person name="Aury J.M."/>
            <person name="Wincker P."/>
            <person name="Grigoriev I.V."/>
            <person name="Bonfante P."/>
            <person name="Martin F.M."/>
        </authorList>
    </citation>
    <scope>NUCLEOTIDE SEQUENCE [LARGE SCALE GENOMIC DNA]</scope>
    <source>
        <strain evidence="3 4">120613-1</strain>
    </source>
</reference>
<gene>
    <name evidence="3" type="ORF">L873DRAFT_1227978</name>
</gene>
<feature type="transmembrane region" description="Helical" evidence="2">
    <location>
        <begin position="84"/>
        <end position="107"/>
    </location>
</feature>
<organism evidence="3 4">
    <name type="scientific">Choiromyces venosus 120613-1</name>
    <dbReference type="NCBI Taxonomy" id="1336337"/>
    <lineage>
        <taxon>Eukaryota</taxon>
        <taxon>Fungi</taxon>
        <taxon>Dikarya</taxon>
        <taxon>Ascomycota</taxon>
        <taxon>Pezizomycotina</taxon>
        <taxon>Pezizomycetes</taxon>
        <taxon>Pezizales</taxon>
        <taxon>Tuberaceae</taxon>
        <taxon>Choiromyces</taxon>
    </lineage>
</organism>
<dbReference type="EMBL" id="ML120414">
    <property type="protein sequence ID" value="RPA96462.1"/>
    <property type="molecule type" value="Genomic_DNA"/>
</dbReference>
<evidence type="ECO:0000313" key="3">
    <source>
        <dbReference type="EMBL" id="RPA96462.1"/>
    </source>
</evidence>
<name>A0A3N4JDX4_9PEZI</name>
<sequence length="110" mass="12062">MFHKPSIGRGEGRCNSTSGIGGGRAPTPTGRELTEKREEKRYNVSLEITRPSKHSPFIGSSLVAHTAPNPTPKNFMSHYSLCRVLGMLGNIVSMEVLLPYLISSLFISFL</sequence>
<dbReference type="AlphaFoldDB" id="A0A3N4JDX4"/>